<keyword evidence="7" id="KW-0720">Serine protease</keyword>
<keyword evidence="8" id="KW-0325">Glycoprotein</keyword>
<keyword evidence="6" id="KW-0378">Hydrolase</keyword>
<dbReference type="Gene3D" id="3.30.70.80">
    <property type="entry name" value="Peptidase S8 propeptide/proteinase inhibitor I9"/>
    <property type="match status" value="1"/>
</dbReference>
<dbReference type="PROSITE" id="PS51892">
    <property type="entry name" value="SUBTILASE"/>
    <property type="match status" value="1"/>
</dbReference>
<dbReference type="InterPro" id="IPR015500">
    <property type="entry name" value="Peptidase_S8_subtilisin-rel"/>
</dbReference>
<evidence type="ECO:0000313" key="16">
    <source>
        <dbReference type="EMBL" id="CAI8586225.1"/>
    </source>
</evidence>
<feature type="domain" description="Subtilisin-like protease fibronectin type-III" evidence="15">
    <location>
        <begin position="590"/>
        <end position="687"/>
    </location>
</feature>
<reference evidence="16 17" key="1">
    <citation type="submission" date="2023-01" db="EMBL/GenBank/DDBJ databases">
        <authorList>
            <person name="Kreplak J."/>
        </authorList>
    </citation>
    <scope>NUCLEOTIDE SEQUENCE [LARGE SCALE GENOMIC DNA]</scope>
</reference>
<evidence type="ECO:0000259" key="14">
    <source>
        <dbReference type="Pfam" id="PF05922"/>
    </source>
</evidence>
<gene>
    <name evidence="16" type="ORF">VFH_I244000</name>
</gene>
<dbReference type="PRINTS" id="PR00723">
    <property type="entry name" value="SUBTILISIN"/>
</dbReference>
<evidence type="ECO:0000256" key="9">
    <source>
        <dbReference type="PROSITE-ProRule" id="PRU01240"/>
    </source>
</evidence>
<dbReference type="InterPro" id="IPR045051">
    <property type="entry name" value="SBT"/>
</dbReference>
<dbReference type="Gene3D" id="3.40.50.200">
    <property type="entry name" value="Peptidase S8/S53 domain"/>
    <property type="match status" value="1"/>
</dbReference>
<dbReference type="Pfam" id="PF17766">
    <property type="entry name" value="fn3_6"/>
    <property type="match status" value="1"/>
</dbReference>
<dbReference type="SUPFAM" id="SSF52743">
    <property type="entry name" value="Subtilisin-like"/>
    <property type="match status" value="1"/>
</dbReference>
<dbReference type="Gene3D" id="2.60.40.2310">
    <property type="match status" value="1"/>
</dbReference>
<evidence type="ECO:0000256" key="6">
    <source>
        <dbReference type="ARBA" id="ARBA00022801"/>
    </source>
</evidence>
<dbReference type="InterPro" id="IPR023828">
    <property type="entry name" value="Peptidase_S8_Ser-AS"/>
</dbReference>
<keyword evidence="5 12" id="KW-0732">Signal</keyword>
<comment type="caution">
    <text evidence="9">Lacks conserved residue(s) required for the propagation of feature annotation.</text>
</comment>
<evidence type="ECO:0000256" key="10">
    <source>
        <dbReference type="SAM" id="MobiDB-lite"/>
    </source>
</evidence>
<dbReference type="InterPro" id="IPR041469">
    <property type="entry name" value="Subtilisin-like_FN3"/>
</dbReference>
<evidence type="ECO:0000256" key="2">
    <source>
        <dbReference type="ARBA" id="ARBA00011073"/>
    </source>
</evidence>
<keyword evidence="11" id="KW-1133">Transmembrane helix</keyword>
<dbReference type="Gene3D" id="3.50.30.30">
    <property type="match status" value="1"/>
</dbReference>
<keyword evidence="4" id="KW-0645">Protease</keyword>
<evidence type="ECO:0008006" key="18">
    <source>
        <dbReference type="Google" id="ProtNLM"/>
    </source>
</evidence>
<dbReference type="InterPro" id="IPR034197">
    <property type="entry name" value="Peptidases_S8_3"/>
</dbReference>
<dbReference type="InterPro" id="IPR010259">
    <property type="entry name" value="S8pro/Inhibitor_I9"/>
</dbReference>
<evidence type="ECO:0000256" key="5">
    <source>
        <dbReference type="ARBA" id="ARBA00022729"/>
    </source>
</evidence>
<feature type="domain" description="Inhibitor I9" evidence="14">
    <location>
        <begin position="35"/>
        <end position="107"/>
    </location>
</feature>
<keyword evidence="11" id="KW-0812">Transmembrane</keyword>
<evidence type="ECO:0000313" key="17">
    <source>
        <dbReference type="Proteomes" id="UP001157006"/>
    </source>
</evidence>
<feature type="domain" description="Peptidase S8/S53" evidence="13">
    <location>
        <begin position="128"/>
        <end position="532"/>
    </location>
</feature>
<dbReference type="GO" id="GO:0006508">
    <property type="term" value="P:proteolysis"/>
    <property type="evidence" value="ECO:0007669"/>
    <property type="project" value="UniProtKB-KW"/>
</dbReference>
<dbReference type="EMBL" id="OX451736">
    <property type="protein sequence ID" value="CAI8586225.1"/>
    <property type="molecule type" value="Genomic_DNA"/>
</dbReference>
<proteinExistence type="inferred from homology"/>
<dbReference type="Proteomes" id="UP001157006">
    <property type="component" value="Chromosome 1L"/>
</dbReference>
<comment type="similarity">
    <text evidence="2 9">Belongs to the peptidase S8 family.</text>
</comment>
<evidence type="ECO:0000256" key="1">
    <source>
        <dbReference type="ARBA" id="ARBA00004613"/>
    </source>
</evidence>
<keyword evidence="3" id="KW-0964">Secreted</keyword>
<evidence type="ECO:0000256" key="8">
    <source>
        <dbReference type="ARBA" id="ARBA00023180"/>
    </source>
</evidence>
<organism evidence="16 17">
    <name type="scientific">Vicia faba</name>
    <name type="common">Broad bean</name>
    <name type="synonym">Faba vulgaris</name>
    <dbReference type="NCBI Taxonomy" id="3906"/>
    <lineage>
        <taxon>Eukaryota</taxon>
        <taxon>Viridiplantae</taxon>
        <taxon>Streptophyta</taxon>
        <taxon>Embryophyta</taxon>
        <taxon>Tracheophyta</taxon>
        <taxon>Spermatophyta</taxon>
        <taxon>Magnoliopsida</taxon>
        <taxon>eudicotyledons</taxon>
        <taxon>Gunneridae</taxon>
        <taxon>Pentapetalae</taxon>
        <taxon>rosids</taxon>
        <taxon>fabids</taxon>
        <taxon>Fabales</taxon>
        <taxon>Fabaceae</taxon>
        <taxon>Papilionoideae</taxon>
        <taxon>50 kb inversion clade</taxon>
        <taxon>NPAAA clade</taxon>
        <taxon>Hologalegina</taxon>
        <taxon>IRL clade</taxon>
        <taxon>Fabeae</taxon>
        <taxon>Vicia</taxon>
    </lineage>
</organism>
<dbReference type="CDD" id="cd04852">
    <property type="entry name" value="Peptidases_S8_3"/>
    <property type="match status" value="1"/>
</dbReference>
<comment type="subcellular location">
    <subcellularLocation>
        <location evidence="1">Secreted</location>
    </subcellularLocation>
</comment>
<keyword evidence="11" id="KW-0472">Membrane</keyword>
<name>A0AAV0YJN3_VICFA</name>
<evidence type="ECO:0000256" key="4">
    <source>
        <dbReference type="ARBA" id="ARBA00022670"/>
    </source>
</evidence>
<dbReference type="InterPro" id="IPR000209">
    <property type="entry name" value="Peptidase_S8/S53_dom"/>
</dbReference>
<feature type="chain" id="PRO_5043718141" description="Cucumisin" evidence="12">
    <location>
        <begin position="26"/>
        <end position="730"/>
    </location>
</feature>
<feature type="signal peptide" evidence="12">
    <location>
        <begin position="1"/>
        <end position="25"/>
    </location>
</feature>
<feature type="region of interest" description="Disordered" evidence="10">
    <location>
        <begin position="158"/>
        <end position="177"/>
    </location>
</feature>
<evidence type="ECO:0000256" key="12">
    <source>
        <dbReference type="SAM" id="SignalP"/>
    </source>
</evidence>
<dbReference type="AlphaFoldDB" id="A0AAV0YJN3"/>
<dbReference type="GO" id="GO:0005576">
    <property type="term" value="C:extracellular region"/>
    <property type="evidence" value="ECO:0007669"/>
    <property type="project" value="UniProtKB-SubCell"/>
</dbReference>
<protein>
    <recommendedName>
        <fullName evidence="18">Cucumisin</fullName>
    </recommendedName>
</protein>
<accession>A0AAV0YJN3</accession>
<dbReference type="PROSITE" id="PS00138">
    <property type="entry name" value="SUBTILASE_SER"/>
    <property type="match status" value="1"/>
</dbReference>
<feature type="transmembrane region" description="Helical" evidence="11">
    <location>
        <begin position="704"/>
        <end position="723"/>
    </location>
</feature>
<dbReference type="CDD" id="cd02120">
    <property type="entry name" value="PA_subtilisin_like"/>
    <property type="match status" value="1"/>
</dbReference>
<dbReference type="Pfam" id="PF05922">
    <property type="entry name" value="Inhibitor_I9"/>
    <property type="match status" value="1"/>
</dbReference>
<evidence type="ECO:0000256" key="3">
    <source>
        <dbReference type="ARBA" id="ARBA00022525"/>
    </source>
</evidence>
<dbReference type="GO" id="GO:0004252">
    <property type="term" value="F:serine-type endopeptidase activity"/>
    <property type="evidence" value="ECO:0007669"/>
    <property type="project" value="InterPro"/>
</dbReference>
<evidence type="ECO:0000256" key="11">
    <source>
        <dbReference type="SAM" id="Phobius"/>
    </source>
</evidence>
<dbReference type="InterPro" id="IPR036852">
    <property type="entry name" value="Peptidase_S8/S53_dom_sf"/>
</dbReference>
<evidence type="ECO:0000256" key="7">
    <source>
        <dbReference type="ARBA" id="ARBA00022825"/>
    </source>
</evidence>
<evidence type="ECO:0000259" key="15">
    <source>
        <dbReference type="Pfam" id="PF17766"/>
    </source>
</evidence>
<evidence type="ECO:0000259" key="13">
    <source>
        <dbReference type="Pfam" id="PF00082"/>
    </source>
</evidence>
<dbReference type="PANTHER" id="PTHR10795">
    <property type="entry name" value="PROPROTEIN CONVERTASE SUBTILISIN/KEXIN"/>
    <property type="match status" value="1"/>
</dbReference>
<dbReference type="Pfam" id="PF00082">
    <property type="entry name" value="Peptidase_S8"/>
    <property type="match status" value="1"/>
</dbReference>
<dbReference type="InterPro" id="IPR037045">
    <property type="entry name" value="S8pro/Inhibitor_I9_sf"/>
</dbReference>
<sequence length="730" mass="80313">MKGRSYIGVLVLIVCLNSLLVKYHSYFSDEEDKIYIIYTDNTRNNETSLLLHYKSLLQQVTKRHLPKTILQYYKKSFSVFVAKLTKEEANKMAGLKGVVSVFLNQKRIWPESSSFDDKGFGPLHTKWNDSCIAFNFSCNRKIIGAKYYLSTSNEPLSQADFESPRDSKGHGTHTASTAAAGNPVTIASMLGLAQGTTRVAIPSVRTFVYKVCWSTGCFDESIHAAFDEAVLDGVDILSVSLRSDSIDNTNHFKDVISIGAFHAMRQGVLTVVAGGNFGPRPASLHNLSPWTIVVGASTLDRRFITAVKLGDNRTYEGVSLNAFDLEETLYPIIFGGDASNTILDVFRRKSRFWKLNNTLDVRLVKGKIVLCEGKEGVEEAFRVGAIGILMYGPTLPEKALSYPLPACFLQTKDVTGIFKYISSTRNPVATILKTYELNDTLAPVPDLIAPGVNILSSWPSNLSISDILGETRKSEFNIKSGTSMSCPHVSGAAAYVKSFHPTWSPAAIRSALMTTAKKMSPVNNRDAEFGYGAGEVDPVKALHPGLVYDADEEDYIKLLCGHGFNTTAALQLITGDNSSCSEITPGSARDLNYPSFVLKAAHPKQHVSGRFHRIVTNVGTPFSTYRAIVTAPRGLHIYVIPSVLSFTSLGENHTYVVIVDGVLKKSMVSASLTWDDGYFNVRSPIVIFDERAERVATSSTLRNVVIITVVVIFFSFAIIIIRYKELCIFL</sequence>
<keyword evidence="17" id="KW-1185">Reference proteome</keyword>